<dbReference type="EMBL" id="CAFAAV010000343">
    <property type="protein sequence ID" value="CAB4835868.1"/>
    <property type="molecule type" value="Genomic_DNA"/>
</dbReference>
<evidence type="ECO:0000313" key="6">
    <source>
        <dbReference type="EMBL" id="CAB4929874.1"/>
    </source>
</evidence>
<feature type="compositionally biased region" description="Low complexity" evidence="1">
    <location>
        <begin position="190"/>
        <end position="200"/>
    </location>
</feature>
<dbReference type="EMBL" id="CAEZYF010000006">
    <property type="protein sequence ID" value="CAB4719419.1"/>
    <property type="molecule type" value="Genomic_DNA"/>
</dbReference>
<reference evidence="2" key="1">
    <citation type="submission" date="2020-05" db="EMBL/GenBank/DDBJ databases">
        <authorList>
            <person name="Chiriac C."/>
            <person name="Salcher M."/>
            <person name="Ghai R."/>
            <person name="Kavagutti S V."/>
        </authorList>
    </citation>
    <scope>NUCLEOTIDE SEQUENCE</scope>
</reference>
<dbReference type="EMBL" id="CAFBIY010000335">
    <property type="protein sequence ID" value="CAB4853769.1"/>
    <property type="molecule type" value="Genomic_DNA"/>
</dbReference>
<evidence type="ECO:0000313" key="2">
    <source>
        <dbReference type="EMBL" id="CAB4363503.1"/>
    </source>
</evidence>
<feature type="region of interest" description="Disordered" evidence="1">
    <location>
        <begin position="164"/>
        <end position="200"/>
    </location>
</feature>
<dbReference type="EMBL" id="CAFBOL010000176">
    <property type="protein sequence ID" value="CAB5021612.1"/>
    <property type="molecule type" value="Genomic_DNA"/>
</dbReference>
<evidence type="ECO:0000313" key="4">
    <source>
        <dbReference type="EMBL" id="CAB4835868.1"/>
    </source>
</evidence>
<sequence>MSKITDRLHALTLLDRAFNALTDDELAALVATLPDDHREAIDEVCGAKEGGFTDVAARTLAMRATAARGRVNGGLEQVATLATDPCLAKCIELLGDNSDNPSHDNLQEIAPALIEEFGLGTVRMMLASSIAGEATASAMLIDVLKHDEVLALPPATKVDIEVLPARTADDETKAKRKAAKEKKQADSAARRSQQQKALHR</sequence>
<evidence type="ECO:0000313" key="5">
    <source>
        <dbReference type="EMBL" id="CAB4853769.1"/>
    </source>
</evidence>
<gene>
    <name evidence="3" type="ORF">UFOPK2656_01208</name>
    <name evidence="4" type="ORF">UFOPK3099_02909</name>
    <name evidence="5" type="ORF">UFOPK3267_03307</name>
    <name evidence="6" type="ORF">UFOPK3651_01407</name>
    <name evidence="7" type="ORF">UFOPK3931_03393</name>
    <name evidence="2" type="ORF">UFOPK4189_01282</name>
</gene>
<proteinExistence type="predicted"/>
<organism evidence="2">
    <name type="scientific">freshwater metagenome</name>
    <dbReference type="NCBI Taxonomy" id="449393"/>
    <lineage>
        <taxon>unclassified sequences</taxon>
        <taxon>metagenomes</taxon>
        <taxon>ecological metagenomes</taxon>
    </lineage>
</organism>
<evidence type="ECO:0000256" key="1">
    <source>
        <dbReference type="SAM" id="MobiDB-lite"/>
    </source>
</evidence>
<protein>
    <submittedName>
        <fullName evidence="2">Unannotated protein</fullName>
    </submittedName>
</protein>
<dbReference type="EMBL" id="CAESGF010000006">
    <property type="protein sequence ID" value="CAB4363503.1"/>
    <property type="molecule type" value="Genomic_DNA"/>
</dbReference>
<dbReference type="EMBL" id="CAFBMT010000006">
    <property type="protein sequence ID" value="CAB4929874.1"/>
    <property type="molecule type" value="Genomic_DNA"/>
</dbReference>
<dbReference type="AlphaFoldDB" id="A0A6J6A657"/>
<name>A0A6J6A657_9ZZZZ</name>
<evidence type="ECO:0000313" key="3">
    <source>
        <dbReference type="EMBL" id="CAB4719419.1"/>
    </source>
</evidence>
<accession>A0A6J6A657</accession>
<evidence type="ECO:0000313" key="7">
    <source>
        <dbReference type="EMBL" id="CAB5021612.1"/>
    </source>
</evidence>